<name>A0A8I0FW15_9ACTN</name>
<keyword evidence="2" id="KW-0732">Signal</keyword>
<reference evidence="4 5" key="1">
    <citation type="submission" date="2020-07" db="EMBL/GenBank/DDBJ databases">
        <title>Sequencing the genomes of 1000 actinobacteria strains.</title>
        <authorList>
            <person name="Klenk H.-P."/>
        </authorList>
    </citation>
    <scope>NUCLEOTIDE SEQUENCE [LARGE SCALE GENOMIC DNA]</scope>
    <source>
        <strain evidence="4 5">DSM 19087</strain>
    </source>
</reference>
<dbReference type="RefSeq" id="WP_179424032.1">
    <property type="nucleotide sequence ID" value="NZ_BAAAMP010000003.1"/>
</dbReference>
<proteinExistence type="predicted"/>
<keyword evidence="5" id="KW-1185">Reference proteome</keyword>
<dbReference type="EMBL" id="JACBZN010000001">
    <property type="protein sequence ID" value="NYI37527.1"/>
    <property type="molecule type" value="Genomic_DNA"/>
</dbReference>
<sequence length="455" mass="49212">MVRVARRGSTAVALALVLSLIALPSHAESVEPEPEVAPSAEVTSEPAEPEEVAEPETASPEAPEPAVEPSAAAPAAPARRTTASRAPAATAASAPSVNTPAKSGRWVSIRINSGADTRVLTRENFWLRGRVLTTSGKPHARTKVRIYRDTKNGRVKVATVRTSAKGWYSWMPKVPKSGKYRAIVSRHRYSPKITVKRTYGKRSLASREKAMSFLLGSPKGGVKRARNYVYREYTKATLVQYGGRTSVVRTHALKQMRARGGAGGSLGAPTGDLRCGLPEGACLQQFRTGAVYVNKKAKKTVTSAVSPKLGAADLVAVARSQVGYREPKPRKSKYNRWIKRTGAYDPWCGFFVSWLAYAADKPGSVIKAKSFGSLLKAERKRGRTSQTPRVGRLAYIGYFSKGTASHVGIVAKHQGDYVWTVEGNVSSGGGMAHPRGVHIVKRHTSNVVFYADPKY</sequence>
<organism evidence="3 6">
    <name type="scientific">Aeromicrobium tamlense</name>
    <dbReference type="NCBI Taxonomy" id="375541"/>
    <lineage>
        <taxon>Bacteria</taxon>
        <taxon>Bacillati</taxon>
        <taxon>Actinomycetota</taxon>
        <taxon>Actinomycetes</taxon>
        <taxon>Propionibacteriales</taxon>
        <taxon>Nocardioidaceae</taxon>
        <taxon>Aeromicrobium</taxon>
    </lineage>
</organism>
<dbReference type="Proteomes" id="UP000659061">
    <property type="component" value="Unassembled WGS sequence"/>
</dbReference>
<evidence type="ECO:0000313" key="5">
    <source>
        <dbReference type="Proteomes" id="UP000587211"/>
    </source>
</evidence>
<accession>A0A8I0FW15</accession>
<dbReference type="Proteomes" id="UP000587211">
    <property type="component" value="Unassembled WGS sequence"/>
</dbReference>
<feature type="signal peptide" evidence="2">
    <location>
        <begin position="1"/>
        <end position="27"/>
    </location>
</feature>
<evidence type="ECO:0000256" key="1">
    <source>
        <dbReference type="SAM" id="MobiDB-lite"/>
    </source>
</evidence>
<evidence type="ECO:0000256" key="2">
    <source>
        <dbReference type="SAM" id="SignalP"/>
    </source>
</evidence>
<feature type="compositionally biased region" description="Low complexity" evidence="1">
    <location>
        <begin position="36"/>
        <end position="46"/>
    </location>
</feature>
<feature type="chain" id="PRO_5034354914" evidence="2">
    <location>
        <begin position="28"/>
        <end position="455"/>
    </location>
</feature>
<feature type="region of interest" description="Disordered" evidence="1">
    <location>
        <begin position="28"/>
        <end position="103"/>
    </location>
</feature>
<dbReference type="Gene3D" id="3.90.1720.10">
    <property type="entry name" value="endopeptidase domain like (from Nostoc punctiforme)"/>
    <property type="match status" value="1"/>
</dbReference>
<protein>
    <submittedName>
        <fullName evidence="3">CHAP domain-containing protein</fullName>
    </submittedName>
</protein>
<dbReference type="AlphaFoldDB" id="A0A8I0FW15"/>
<feature type="compositionally biased region" description="Low complexity" evidence="1">
    <location>
        <begin position="55"/>
        <end position="96"/>
    </location>
</feature>
<evidence type="ECO:0000313" key="6">
    <source>
        <dbReference type="Proteomes" id="UP000659061"/>
    </source>
</evidence>
<reference evidence="3" key="2">
    <citation type="submission" date="2020-09" db="EMBL/GenBank/DDBJ databases">
        <title>Novel species in genus Aeromicrobium.</title>
        <authorList>
            <person name="Zhang G."/>
        </authorList>
    </citation>
    <scope>NUCLEOTIDE SEQUENCE</scope>
    <source>
        <strain evidence="3">SSW1-57</strain>
    </source>
</reference>
<comment type="caution">
    <text evidence="3">The sequence shown here is derived from an EMBL/GenBank/DDBJ whole genome shotgun (WGS) entry which is preliminary data.</text>
</comment>
<gene>
    <name evidence="4" type="ORF">BJ975_000902</name>
    <name evidence="3" type="ORF">IDH50_15885</name>
</gene>
<evidence type="ECO:0000313" key="3">
    <source>
        <dbReference type="EMBL" id="MBD1271725.1"/>
    </source>
</evidence>
<dbReference type="EMBL" id="JACWMT010000003">
    <property type="protein sequence ID" value="MBD1271725.1"/>
    <property type="molecule type" value="Genomic_DNA"/>
</dbReference>
<evidence type="ECO:0000313" key="4">
    <source>
        <dbReference type="EMBL" id="NYI37527.1"/>
    </source>
</evidence>